<dbReference type="AlphaFoldDB" id="A0A9X1QJQ1"/>
<keyword evidence="4" id="KW-1185">Reference proteome</keyword>
<sequence>MMRYLTCSTALALFSLATSAQAAEGPLSVATCPSKSLHAFALGPGTRFQSLVVPNVAIRNGSPGAAEITAVEFELLSSATVFDTRRLSGQELAARTKAGSAVQNGLLQLFPAQFCDGALLGTDPKLSVTTSVAPGAAILIPNETFAWRGSRDSVRIKIDAMVGGKPESISLSLPIDAAGSKTAMRFPLAGTWFVAVAGTPHGAHRWALPEAFAYDIVALGSGNLSYKNKGERFQDYYAYGSPVFAVADGTVREVISDQPEDPAVLRRPGESLEAYAARSGEIQQALLQRGDHALVGNSVLIDHGNGEYSVYAHLKPGPPLVQVGQRVTSGTQIGLLGSSGNSTEPHLHFHLCDAPSTLHCAGIPPTFTDVELPYADGPRTIQAGDIVVTK</sequence>
<dbReference type="RefSeq" id="WP_235066823.1">
    <property type="nucleotide sequence ID" value="NZ_JAKFGM010000001.1"/>
</dbReference>
<dbReference type="EMBL" id="JAKFGM010000001">
    <property type="protein sequence ID" value="MCF2514355.1"/>
    <property type="molecule type" value="Genomic_DNA"/>
</dbReference>
<keyword evidence="1" id="KW-0732">Signal</keyword>
<protein>
    <submittedName>
        <fullName evidence="3">M23 family metallopeptidase</fullName>
    </submittedName>
</protein>
<name>A0A9X1QJQ1_9SPHN</name>
<dbReference type="InterPro" id="IPR050570">
    <property type="entry name" value="Cell_wall_metabolism_enzyme"/>
</dbReference>
<dbReference type="GO" id="GO:0004222">
    <property type="term" value="F:metalloendopeptidase activity"/>
    <property type="evidence" value="ECO:0007669"/>
    <property type="project" value="TreeGrafter"/>
</dbReference>
<evidence type="ECO:0000313" key="3">
    <source>
        <dbReference type="EMBL" id="MCF2514355.1"/>
    </source>
</evidence>
<dbReference type="InterPro" id="IPR011055">
    <property type="entry name" value="Dup_hybrid_motif"/>
</dbReference>
<reference evidence="3" key="1">
    <citation type="submission" date="2022-01" db="EMBL/GenBank/DDBJ databases">
        <authorList>
            <person name="Jo J.-H."/>
            <person name="Im W.-T."/>
        </authorList>
    </citation>
    <scope>NUCLEOTIDE SEQUENCE</scope>
    <source>
        <strain evidence="3">G124</strain>
    </source>
</reference>
<dbReference type="PANTHER" id="PTHR21666">
    <property type="entry name" value="PEPTIDASE-RELATED"/>
    <property type="match status" value="1"/>
</dbReference>
<comment type="caution">
    <text evidence="3">The sequence shown here is derived from an EMBL/GenBank/DDBJ whole genome shotgun (WGS) entry which is preliminary data.</text>
</comment>
<gene>
    <name evidence="3" type="ORF">LVY65_04645</name>
</gene>
<dbReference type="PANTHER" id="PTHR21666:SF270">
    <property type="entry name" value="MUREIN HYDROLASE ACTIVATOR ENVC"/>
    <property type="match status" value="1"/>
</dbReference>
<dbReference type="Pfam" id="PF01551">
    <property type="entry name" value="Peptidase_M23"/>
    <property type="match status" value="1"/>
</dbReference>
<dbReference type="Proteomes" id="UP001139410">
    <property type="component" value="Unassembled WGS sequence"/>
</dbReference>
<dbReference type="CDD" id="cd12797">
    <property type="entry name" value="M23_peptidase"/>
    <property type="match status" value="1"/>
</dbReference>
<feature type="domain" description="M23ase beta-sheet core" evidence="2">
    <location>
        <begin position="274"/>
        <end position="351"/>
    </location>
</feature>
<evidence type="ECO:0000313" key="4">
    <source>
        <dbReference type="Proteomes" id="UP001139410"/>
    </source>
</evidence>
<accession>A0A9X1QJQ1</accession>
<proteinExistence type="predicted"/>
<dbReference type="SUPFAM" id="SSF51261">
    <property type="entry name" value="Duplicated hybrid motif"/>
    <property type="match status" value="1"/>
</dbReference>
<organism evidence="3 4">
    <name type="scientific">Sphingomonas cremea</name>
    <dbReference type="NCBI Taxonomy" id="2904799"/>
    <lineage>
        <taxon>Bacteria</taxon>
        <taxon>Pseudomonadati</taxon>
        <taxon>Pseudomonadota</taxon>
        <taxon>Alphaproteobacteria</taxon>
        <taxon>Sphingomonadales</taxon>
        <taxon>Sphingomonadaceae</taxon>
        <taxon>Sphingomonas</taxon>
    </lineage>
</organism>
<dbReference type="Gene3D" id="2.70.70.10">
    <property type="entry name" value="Glucose Permease (Domain IIA)"/>
    <property type="match status" value="1"/>
</dbReference>
<evidence type="ECO:0000259" key="2">
    <source>
        <dbReference type="Pfam" id="PF01551"/>
    </source>
</evidence>
<dbReference type="InterPro" id="IPR016047">
    <property type="entry name" value="M23ase_b-sheet_dom"/>
</dbReference>
<feature type="signal peptide" evidence="1">
    <location>
        <begin position="1"/>
        <end position="22"/>
    </location>
</feature>
<evidence type="ECO:0000256" key="1">
    <source>
        <dbReference type="SAM" id="SignalP"/>
    </source>
</evidence>
<feature type="chain" id="PRO_5040837746" evidence="1">
    <location>
        <begin position="23"/>
        <end position="390"/>
    </location>
</feature>